<keyword evidence="3" id="KW-1185">Reference proteome</keyword>
<dbReference type="PANTHER" id="PTHR43685:SF13">
    <property type="entry name" value="O ANTIGEN BIOSYNTHESIS RHAMNOSYLTRANSFERASE RFBN"/>
    <property type="match status" value="1"/>
</dbReference>
<dbReference type="PANTHER" id="PTHR43685">
    <property type="entry name" value="GLYCOSYLTRANSFERASE"/>
    <property type="match status" value="1"/>
</dbReference>
<dbReference type="GO" id="GO:0044010">
    <property type="term" value="P:single-species biofilm formation"/>
    <property type="evidence" value="ECO:0007669"/>
    <property type="project" value="TreeGrafter"/>
</dbReference>
<dbReference type="EMBL" id="AZMV01000001">
    <property type="protein sequence ID" value="ETY72327.1"/>
    <property type="molecule type" value="Genomic_DNA"/>
</dbReference>
<dbReference type="InterPro" id="IPR029044">
    <property type="entry name" value="Nucleotide-diphossugar_trans"/>
</dbReference>
<accession>W4NB72</accession>
<feature type="domain" description="Glycosyltransferase 2-like" evidence="1">
    <location>
        <begin position="8"/>
        <end position="178"/>
    </location>
</feature>
<keyword evidence="2" id="KW-0808">Transferase</keyword>
<evidence type="ECO:0000259" key="1">
    <source>
        <dbReference type="Pfam" id="PF00535"/>
    </source>
</evidence>
<dbReference type="InterPro" id="IPR050834">
    <property type="entry name" value="Glycosyltransf_2"/>
</dbReference>
<dbReference type="RefSeq" id="WP_034874112.1">
    <property type="nucleotide sequence ID" value="NZ_AZMV01000001.1"/>
</dbReference>
<dbReference type="eggNOG" id="COG1216">
    <property type="taxonomic scope" value="Bacteria"/>
</dbReference>
<dbReference type="GO" id="GO:0016740">
    <property type="term" value="F:transferase activity"/>
    <property type="evidence" value="ECO:0007669"/>
    <property type="project" value="UniProtKB-KW"/>
</dbReference>
<organism evidence="2 3">
    <name type="scientific">Bifidobacterium moukalabense DSM 27321</name>
    <dbReference type="NCBI Taxonomy" id="1435051"/>
    <lineage>
        <taxon>Bacteria</taxon>
        <taxon>Bacillati</taxon>
        <taxon>Actinomycetota</taxon>
        <taxon>Actinomycetes</taxon>
        <taxon>Bifidobacteriales</taxon>
        <taxon>Bifidobacteriaceae</taxon>
        <taxon>Bifidobacterium</taxon>
    </lineage>
</organism>
<dbReference type="SUPFAM" id="SSF53448">
    <property type="entry name" value="Nucleotide-diphospho-sugar transferases"/>
    <property type="match status" value="1"/>
</dbReference>
<name>W4NB72_9BIFI</name>
<proteinExistence type="predicted"/>
<evidence type="ECO:0000313" key="2">
    <source>
        <dbReference type="EMBL" id="ETY72327.1"/>
    </source>
</evidence>
<reference evidence="2 3" key="1">
    <citation type="journal article" date="2014" name="Genome Announc.">
        <title>The Genome Sequence of Bifidobacterium moukalabense DSM 27321 Highlights the Close Phylogenetic Relatedness with the Bifidobacterium dentium Taxon.</title>
        <authorList>
            <person name="Lugli G.A."/>
            <person name="Duranti S."/>
            <person name="Milani C."/>
            <person name="Turroni F."/>
            <person name="Viappiani A."/>
            <person name="Mangifesta M."/>
            <person name="van Sinderen D."/>
            <person name="Ventura M."/>
        </authorList>
    </citation>
    <scope>NUCLEOTIDE SEQUENCE [LARGE SCALE GENOMIC DNA]</scope>
    <source>
        <strain evidence="2 3">DSM 27321</strain>
    </source>
</reference>
<dbReference type="Proteomes" id="UP000019155">
    <property type="component" value="Unassembled WGS sequence"/>
</dbReference>
<dbReference type="Pfam" id="PF00535">
    <property type="entry name" value="Glycos_transf_2"/>
    <property type="match status" value="1"/>
</dbReference>
<dbReference type="OrthoDB" id="7665907at2"/>
<protein>
    <submittedName>
        <fullName evidence="2">Glycosyl transferase family 2</fullName>
    </submittedName>
</protein>
<sequence length="305" mass="33612">MKGSNLTSVIIPTLNPGNQITVLLDKLISQSLPPVEIIVVDSQSDDGTPALVNQYIASHTGQNIRFIGIERKDFDHGATRDMALRESSGDFVLFLTQDAMPANEHYIENLMRPFSDEKVALVTGRQIARPDARPAERLVREFNYPEQSHIRDASDIERLGIKAFFASDVCAAYRRSAYLAVGGFEHPIDTNEDMLIAAAFLHAGYKIAYEASAEVVHSHNFTLRQQYKRNYLMGKEIQKHAALLGGAKVAGEGMALVKYVIQGLAKGCHLCEIIRFCFDCAARLLGNRAGASAGAKLQNESSSEW</sequence>
<dbReference type="Gene3D" id="3.90.550.10">
    <property type="entry name" value="Spore Coat Polysaccharide Biosynthesis Protein SpsA, Chain A"/>
    <property type="match status" value="1"/>
</dbReference>
<dbReference type="GeneID" id="97503034"/>
<dbReference type="STRING" id="1435051.BMOU_0346"/>
<comment type="caution">
    <text evidence="2">The sequence shown here is derived from an EMBL/GenBank/DDBJ whole genome shotgun (WGS) entry which is preliminary data.</text>
</comment>
<gene>
    <name evidence="2" type="ORF">BMOU_0346</name>
</gene>
<dbReference type="PATRIC" id="fig|1435051.3.peg.334"/>
<dbReference type="InterPro" id="IPR001173">
    <property type="entry name" value="Glyco_trans_2-like"/>
</dbReference>
<evidence type="ECO:0000313" key="3">
    <source>
        <dbReference type="Proteomes" id="UP000019155"/>
    </source>
</evidence>
<dbReference type="AlphaFoldDB" id="W4NB72"/>